<protein>
    <recommendedName>
        <fullName evidence="3">NAD(P)-binding protein</fullName>
    </recommendedName>
</protein>
<evidence type="ECO:0008006" key="3">
    <source>
        <dbReference type="Google" id="ProtNLM"/>
    </source>
</evidence>
<dbReference type="OrthoDB" id="9876299at2759"/>
<name>A0A165MVW0_9APHY</name>
<accession>A0A165MVW0</accession>
<proteinExistence type="predicted"/>
<sequence length="134" mass="14794">MPSYAIIGGSRGIGLEFVRQLYRVNVFFPLLRNGMAKKIILIGAEGAYGITKAAEHMVATKYATELESEGFTVVSVSPGWVDVSSTYSEPPPEENREKYNELKSIERLLVYIENIGPADSGSFKPSPEFDTSRL</sequence>
<dbReference type="PANTHER" id="PTHR45458">
    <property type="entry name" value="SHORT-CHAIN DEHYDROGENASE/REDUCTASE SDR"/>
    <property type="match status" value="1"/>
</dbReference>
<dbReference type="InterPro" id="IPR036291">
    <property type="entry name" value="NAD(P)-bd_dom_sf"/>
</dbReference>
<evidence type="ECO:0000313" key="2">
    <source>
        <dbReference type="Proteomes" id="UP000076727"/>
    </source>
</evidence>
<gene>
    <name evidence="1" type="ORF">DAEQUDRAFT_813730</name>
</gene>
<dbReference type="Gene3D" id="3.40.50.720">
    <property type="entry name" value="NAD(P)-binding Rossmann-like Domain"/>
    <property type="match status" value="1"/>
</dbReference>
<reference evidence="1 2" key="1">
    <citation type="journal article" date="2016" name="Mol. Biol. Evol.">
        <title>Comparative Genomics of Early-Diverging Mushroom-Forming Fungi Provides Insights into the Origins of Lignocellulose Decay Capabilities.</title>
        <authorList>
            <person name="Nagy L.G."/>
            <person name="Riley R."/>
            <person name="Tritt A."/>
            <person name="Adam C."/>
            <person name="Daum C."/>
            <person name="Floudas D."/>
            <person name="Sun H."/>
            <person name="Yadav J.S."/>
            <person name="Pangilinan J."/>
            <person name="Larsson K.H."/>
            <person name="Matsuura K."/>
            <person name="Barry K."/>
            <person name="Labutti K."/>
            <person name="Kuo R."/>
            <person name="Ohm R.A."/>
            <person name="Bhattacharya S.S."/>
            <person name="Shirouzu T."/>
            <person name="Yoshinaga Y."/>
            <person name="Martin F.M."/>
            <person name="Grigoriev I.V."/>
            <person name="Hibbett D.S."/>
        </authorList>
    </citation>
    <scope>NUCLEOTIDE SEQUENCE [LARGE SCALE GENOMIC DNA]</scope>
    <source>
        <strain evidence="1 2">L-15889</strain>
    </source>
</reference>
<evidence type="ECO:0000313" key="1">
    <source>
        <dbReference type="EMBL" id="KZT66192.1"/>
    </source>
</evidence>
<organism evidence="1 2">
    <name type="scientific">Daedalea quercina L-15889</name>
    <dbReference type="NCBI Taxonomy" id="1314783"/>
    <lineage>
        <taxon>Eukaryota</taxon>
        <taxon>Fungi</taxon>
        <taxon>Dikarya</taxon>
        <taxon>Basidiomycota</taxon>
        <taxon>Agaricomycotina</taxon>
        <taxon>Agaricomycetes</taxon>
        <taxon>Polyporales</taxon>
        <taxon>Fomitopsis</taxon>
    </lineage>
</organism>
<keyword evidence="2" id="KW-1185">Reference proteome</keyword>
<dbReference type="PANTHER" id="PTHR45458:SF1">
    <property type="entry name" value="SHORT CHAIN DEHYDROGENASE"/>
    <property type="match status" value="1"/>
</dbReference>
<dbReference type="AlphaFoldDB" id="A0A165MVW0"/>
<dbReference type="InterPro" id="IPR052184">
    <property type="entry name" value="SDR_enzymes"/>
</dbReference>
<dbReference type="SUPFAM" id="SSF51735">
    <property type="entry name" value="NAD(P)-binding Rossmann-fold domains"/>
    <property type="match status" value="1"/>
</dbReference>
<dbReference type="GO" id="GO:0016616">
    <property type="term" value="F:oxidoreductase activity, acting on the CH-OH group of donors, NAD or NADP as acceptor"/>
    <property type="evidence" value="ECO:0007669"/>
    <property type="project" value="TreeGrafter"/>
</dbReference>
<dbReference type="EMBL" id="KV429093">
    <property type="protein sequence ID" value="KZT66192.1"/>
    <property type="molecule type" value="Genomic_DNA"/>
</dbReference>
<dbReference type="Proteomes" id="UP000076727">
    <property type="component" value="Unassembled WGS sequence"/>
</dbReference>